<accession>A0A9Q7EWA8</accession>
<feature type="binding site" evidence="6">
    <location>
        <position position="40"/>
    </location>
    <ligand>
        <name>Fe cation</name>
        <dbReference type="ChEBI" id="CHEBI:24875"/>
        <label>1</label>
    </ligand>
</feature>
<dbReference type="GO" id="GO:0046872">
    <property type="term" value="F:metal ion binding"/>
    <property type="evidence" value="ECO:0007669"/>
    <property type="project" value="UniProtKB-KW"/>
</dbReference>
<evidence type="ECO:0000256" key="4">
    <source>
        <dbReference type="ARBA" id="ARBA00061401"/>
    </source>
</evidence>
<proteinExistence type="inferred from homology"/>
<dbReference type="Pfam" id="PF13277">
    <property type="entry name" value="YmdB"/>
    <property type="match status" value="1"/>
</dbReference>
<keyword evidence="1 6" id="KW-0479">Metal-binding</keyword>
<evidence type="ECO:0000256" key="5">
    <source>
        <dbReference type="PIRSR" id="PIRSR004789-50"/>
    </source>
</evidence>
<dbReference type="CDD" id="cd07382">
    <property type="entry name" value="MPP_DR1281"/>
    <property type="match status" value="1"/>
</dbReference>
<dbReference type="AlphaFoldDB" id="A0A9Q7EWA8"/>
<gene>
    <name evidence="7" type="ORF">KAR29_04230</name>
</gene>
<reference evidence="8" key="1">
    <citation type="submission" date="2021-04" db="EMBL/GenBank/DDBJ databases">
        <title>A novel Synergistetes isolate from a pyrite-forming mixed culture.</title>
        <authorList>
            <person name="Bunk B."/>
            <person name="Sproer C."/>
            <person name="Spring S."/>
            <person name="Pester M."/>
        </authorList>
    </citation>
    <scope>NUCLEOTIDE SEQUENCE [LARGE SCALE GENOMIC DNA]</scope>
    <source>
        <strain evidence="8">J.5.4.2-T.3.5.2</strain>
    </source>
</reference>
<feature type="binding site" evidence="6">
    <location>
        <position position="174"/>
    </location>
    <ligand>
        <name>Fe cation</name>
        <dbReference type="ChEBI" id="CHEBI:24875"/>
        <label>2</label>
    </ligand>
</feature>
<dbReference type="EMBL" id="CP072943">
    <property type="protein sequence ID" value="QTX33113.1"/>
    <property type="molecule type" value="Genomic_DNA"/>
</dbReference>
<evidence type="ECO:0000313" key="7">
    <source>
        <dbReference type="EMBL" id="QTX33113.1"/>
    </source>
</evidence>
<dbReference type="PANTHER" id="PTHR36303:SF1">
    <property type="entry name" value="2',3'-CYCLIC-NUCLEOTIDE 2'-PHOSPHODIESTERASE"/>
    <property type="match status" value="1"/>
</dbReference>
<name>A0A9Q7EWA8_9BACT</name>
<evidence type="ECO:0000256" key="1">
    <source>
        <dbReference type="ARBA" id="ARBA00022723"/>
    </source>
</evidence>
<feature type="binding site" evidence="6">
    <location>
        <position position="176"/>
    </location>
    <ligand>
        <name>Fe cation</name>
        <dbReference type="ChEBI" id="CHEBI:24875"/>
        <label>1</label>
    </ligand>
</feature>
<dbReference type="FunFam" id="3.60.21.10:FF:000016">
    <property type="entry name" value="Putative metallophosphoesterase"/>
    <property type="match status" value="1"/>
</dbReference>
<comment type="similarity">
    <text evidence="4">Belongs to the YmdB-like family.</text>
</comment>
<keyword evidence="3" id="KW-0408">Iron</keyword>
<dbReference type="PIRSF" id="PIRSF004789">
    <property type="entry name" value="DR1281"/>
    <property type="match status" value="1"/>
</dbReference>
<sequence length="258" mass="28272">MRLLFIGDLIGRPGRKLVADVLPRLREDEGPFDFVVVNGENAAGGFGLTERVVDQLFDLGVDAITTGNHVWDKRDYVPRLMEEDRVLRPANYPPSCPGSGVKVLEKGGRRLAIVNLQGRVFMPAIDCPFRVADGLLERIDTPCVFVDFHAEASSEKRALGLYLDGRVSAVVGTHTHVQTADEEILPRGTAYITDVGMTGGHGGVIGMEASSVLPRFLTAMPTKFEVCEKDLRLNGVVVDVDDDRGLALSFRRVDRRLS</sequence>
<dbReference type="PANTHER" id="PTHR36303">
    <property type="entry name" value="2',3'-CYCLIC-NUCLEOTIDE 2'-PHOSPHODIESTERASE"/>
    <property type="match status" value="1"/>
</dbReference>
<feature type="binding site" evidence="6">
    <location>
        <position position="68"/>
    </location>
    <ligand>
        <name>Fe cation</name>
        <dbReference type="ChEBI" id="CHEBI:24875"/>
        <label>2</label>
    </ligand>
</feature>
<protein>
    <submittedName>
        <fullName evidence="7">TIGR00282 family metallophosphoesterase</fullName>
    </submittedName>
</protein>
<dbReference type="Gene3D" id="3.60.21.10">
    <property type="match status" value="1"/>
</dbReference>
<feature type="active site" description="Proton donor" evidence="5">
    <location>
        <position position="69"/>
    </location>
</feature>
<feature type="binding site" evidence="6">
    <location>
        <position position="40"/>
    </location>
    <ligand>
        <name>Fe cation</name>
        <dbReference type="ChEBI" id="CHEBI:24875"/>
        <label>2</label>
    </ligand>
</feature>
<dbReference type="RefSeq" id="WP_274374388.1">
    <property type="nucleotide sequence ID" value="NZ_CP072943.1"/>
</dbReference>
<evidence type="ECO:0000313" key="8">
    <source>
        <dbReference type="Proteomes" id="UP000671879"/>
    </source>
</evidence>
<dbReference type="InterPro" id="IPR029052">
    <property type="entry name" value="Metallo-depent_PP-like"/>
</dbReference>
<keyword evidence="8" id="KW-1185">Reference proteome</keyword>
<dbReference type="SUPFAM" id="SSF56300">
    <property type="entry name" value="Metallo-dependent phosphatases"/>
    <property type="match status" value="1"/>
</dbReference>
<evidence type="ECO:0000256" key="6">
    <source>
        <dbReference type="PIRSR" id="PIRSR004789-51"/>
    </source>
</evidence>
<evidence type="ECO:0000256" key="3">
    <source>
        <dbReference type="ARBA" id="ARBA00023004"/>
    </source>
</evidence>
<keyword evidence="2" id="KW-0378">Hydrolase</keyword>
<dbReference type="KEGG" id="aram:KAR29_04230"/>
<dbReference type="GO" id="GO:0004113">
    <property type="term" value="F:2',3'-cyclic-nucleotide 3'-phosphodiesterase activity"/>
    <property type="evidence" value="ECO:0007669"/>
    <property type="project" value="TreeGrafter"/>
</dbReference>
<feature type="binding site" evidence="6">
    <location>
        <position position="149"/>
    </location>
    <ligand>
        <name>Fe cation</name>
        <dbReference type="ChEBI" id="CHEBI:24875"/>
        <label>2</label>
    </ligand>
</feature>
<organism evidence="7 8">
    <name type="scientific">Aminithiophilus ramosus</name>
    <dbReference type="NCBI Taxonomy" id="3029084"/>
    <lineage>
        <taxon>Bacteria</taxon>
        <taxon>Thermotogati</taxon>
        <taxon>Synergistota</taxon>
        <taxon>Synergistia</taxon>
        <taxon>Synergistales</taxon>
        <taxon>Aminithiophilaceae</taxon>
        <taxon>Aminithiophilus</taxon>
    </lineage>
</organism>
<feature type="binding site" evidence="6">
    <location>
        <position position="8"/>
    </location>
    <ligand>
        <name>Fe cation</name>
        <dbReference type="ChEBI" id="CHEBI:24875"/>
        <label>1</label>
    </ligand>
</feature>
<evidence type="ECO:0000256" key="2">
    <source>
        <dbReference type="ARBA" id="ARBA00022801"/>
    </source>
</evidence>
<dbReference type="Proteomes" id="UP000671879">
    <property type="component" value="Chromosome"/>
</dbReference>
<dbReference type="NCBIfam" id="TIGR00282">
    <property type="entry name" value="TIGR00282 family metallophosphoesterase"/>
    <property type="match status" value="1"/>
</dbReference>
<feature type="binding site" evidence="6">
    <location>
        <position position="41"/>
    </location>
    <ligand>
        <name>Fe cation</name>
        <dbReference type="ChEBI" id="CHEBI:24875"/>
        <label>1</label>
    </ligand>
</feature>
<dbReference type="InterPro" id="IPR005235">
    <property type="entry name" value="YmdB-like"/>
</dbReference>